<sequence>MVDLKKVQTILDWRPPRNVGEVRIILGLAGYYRRFVKGFSSIALPLTLTHAPVLVQPESGKEFMVYSDASHSGLGCVLMQGDNVVAYASRQLKPHELNYPTHDLELAAIVFSLKIWRHYLYGEKCHMFTDHKSIRYLFTQKDLNLSNYAYFFVASLAINAHLRLTKEHKLLFELQIQSDLVPRIKELQQMDPELQKIAKNLEAKHNSEFSVKLDGLLYFKDRLCVSNDEGLKNDMLDEAH</sequence>
<dbReference type="InterPro" id="IPR043502">
    <property type="entry name" value="DNA/RNA_pol_sf"/>
</dbReference>
<dbReference type="InterPro" id="IPR041373">
    <property type="entry name" value="RT_RNaseH"/>
</dbReference>
<evidence type="ECO:0000313" key="8">
    <source>
        <dbReference type="EMBL" id="KAK8590196.1"/>
    </source>
</evidence>
<dbReference type="PANTHER" id="PTHR34072">
    <property type="entry name" value="ENZYMATIC POLYPROTEIN-RELATED"/>
    <property type="match status" value="1"/>
</dbReference>
<evidence type="ECO:0000256" key="6">
    <source>
        <dbReference type="ARBA" id="ARBA00022918"/>
    </source>
</evidence>
<dbReference type="InterPro" id="IPR043128">
    <property type="entry name" value="Rev_trsase/Diguanyl_cyclase"/>
</dbReference>
<organism evidence="8 9">
    <name type="scientific">Hibiscus sabdariffa</name>
    <name type="common">roselle</name>
    <dbReference type="NCBI Taxonomy" id="183260"/>
    <lineage>
        <taxon>Eukaryota</taxon>
        <taxon>Viridiplantae</taxon>
        <taxon>Streptophyta</taxon>
        <taxon>Embryophyta</taxon>
        <taxon>Tracheophyta</taxon>
        <taxon>Spermatophyta</taxon>
        <taxon>Magnoliopsida</taxon>
        <taxon>eudicotyledons</taxon>
        <taxon>Gunneridae</taxon>
        <taxon>Pentapetalae</taxon>
        <taxon>rosids</taxon>
        <taxon>malvids</taxon>
        <taxon>Malvales</taxon>
        <taxon>Malvaceae</taxon>
        <taxon>Malvoideae</taxon>
        <taxon>Hibiscus</taxon>
    </lineage>
</organism>
<proteinExistence type="predicted"/>
<keyword evidence="3" id="KW-0540">Nuclease</keyword>
<dbReference type="SUPFAM" id="SSF56672">
    <property type="entry name" value="DNA/RNA polymerases"/>
    <property type="match status" value="1"/>
</dbReference>
<reference evidence="8 9" key="1">
    <citation type="journal article" date="2024" name="G3 (Bethesda)">
        <title>Genome assembly of Hibiscus sabdariffa L. provides insights into metabolisms of medicinal natural products.</title>
        <authorList>
            <person name="Kim T."/>
        </authorList>
    </citation>
    <scope>NUCLEOTIDE SEQUENCE [LARGE SCALE GENOMIC DNA]</scope>
    <source>
        <strain evidence="8">TK-2024</strain>
        <tissue evidence="8">Old leaves</tissue>
    </source>
</reference>
<keyword evidence="9" id="KW-1185">Reference proteome</keyword>
<gene>
    <name evidence="8" type="ORF">V6N12_024577</name>
</gene>
<dbReference type="PANTHER" id="PTHR34072:SF59">
    <property type="entry name" value="CCHC-TYPE INTEGRASE"/>
    <property type="match status" value="1"/>
</dbReference>
<evidence type="ECO:0000256" key="1">
    <source>
        <dbReference type="ARBA" id="ARBA00022679"/>
    </source>
</evidence>
<dbReference type="CDD" id="cd09274">
    <property type="entry name" value="RNase_HI_RT_Ty3"/>
    <property type="match status" value="1"/>
</dbReference>
<evidence type="ECO:0000256" key="5">
    <source>
        <dbReference type="ARBA" id="ARBA00022801"/>
    </source>
</evidence>
<keyword evidence="2" id="KW-0548">Nucleotidyltransferase</keyword>
<keyword evidence="5" id="KW-0378">Hydrolase</keyword>
<keyword evidence="1" id="KW-0808">Transferase</keyword>
<dbReference type="Gene3D" id="3.10.20.370">
    <property type="match status" value="1"/>
</dbReference>
<keyword evidence="6" id="KW-0695">RNA-directed DNA polymerase</keyword>
<dbReference type="Proteomes" id="UP001472677">
    <property type="component" value="Unassembled WGS sequence"/>
</dbReference>
<dbReference type="Gene3D" id="3.30.70.270">
    <property type="match status" value="1"/>
</dbReference>
<comment type="caution">
    <text evidence="8">The sequence shown here is derived from an EMBL/GenBank/DDBJ whole genome shotgun (WGS) entry which is preliminary data.</text>
</comment>
<evidence type="ECO:0000256" key="2">
    <source>
        <dbReference type="ARBA" id="ARBA00022695"/>
    </source>
</evidence>
<keyword evidence="4" id="KW-0255">Endonuclease</keyword>
<evidence type="ECO:0000256" key="4">
    <source>
        <dbReference type="ARBA" id="ARBA00022759"/>
    </source>
</evidence>
<feature type="domain" description="Reverse transcriptase RNase H-like" evidence="7">
    <location>
        <begin position="60"/>
        <end position="144"/>
    </location>
</feature>
<dbReference type="Pfam" id="PF17917">
    <property type="entry name" value="RT_RNaseH"/>
    <property type="match status" value="1"/>
</dbReference>
<accession>A0ABR2G0Z7</accession>
<protein>
    <recommendedName>
        <fullName evidence="7">Reverse transcriptase RNase H-like domain-containing protein</fullName>
    </recommendedName>
</protein>
<dbReference type="EMBL" id="JBBPBM010000004">
    <property type="protein sequence ID" value="KAK8590196.1"/>
    <property type="molecule type" value="Genomic_DNA"/>
</dbReference>
<name>A0ABR2G0Z7_9ROSI</name>
<evidence type="ECO:0000256" key="3">
    <source>
        <dbReference type="ARBA" id="ARBA00022722"/>
    </source>
</evidence>
<evidence type="ECO:0000313" key="9">
    <source>
        <dbReference type="Proteomes" id="UP001472677"/>
    </source>
</evidence>
<evidence type="ECO:0000259" key="7">
    <source>
        <dbReference type="Pfam" id="PF17917"/>
    </source>
</evidence>